<sequence>MKNKVVVITGASSGIGKALAFEFAKKGAKLVLAARRIELLQELEARLTTDVAIKQTDVSKEDDCRELMEHALACFGRIDVLINNAGISMRANFEDVELSVLQKLMDVNFWGTVYCSKYALPHLLKAKGSLVGIISIAGFVGLPGRTGYAASKFAIRGFLDTLRIENLKNGLHVLVAAPGFTSSEVRKSALTAHGSNQGETPRNEEKMMSAEECAQHIIKAIEKRKRQLVLTFLEGKLTVFLGKFAPTLLDRLTFKHMAKEPDSPFK</sequence>
<protein>
    <submittedName>
        <fullName evidence="5">Short-subunit dehydrogenase</fullName>
    </submittedName>
</protein>
<name>A0A2T5BYU1_9BACT</name>
<dbReference type="SUPFAM" id="SSF51735">
    <property type="entry name" value="NAD(P)-binding Rossmann-fold domains"/>
    <property type="match status" value="1"/>
</dbReference>
<dbReference type="GO" id="GO:0016491">
    <property type="term" value="F:oxidoreductase activity"/>
    <property type="evidence" value="ECO:0007669"/>
    <property type="project" value="UniProtKB-KW"/>
</dbReference>
<accession>A0A2T5BYU1</accession>
<evidence type="ECO:0000313" key="6">
    <source>
        <dbReference type="Proteomes" id="UP000243525"/>
    </source>
</evidence>
<dbReference type="InterPro" id="IPR002347">
    <property type="entry name" value="SDR_fam"/>
</dbReference>
<dbReference type="InterPro" id="IPR020904">
    <property type="entry name" value="Sc_DH/Rdtase_CS"/>
</dbReference>
<dbReference type="PANTHER" id="PTHR44196">
    <property type="entry name" value="DEHYDROGENASE/REDUCTASE SDR FAMILY MEMBER 7B"/>
    <property type="match status" value="1"/>
</dbReference>
<dbReference type="AlphaFoldDB" id="A0A2T5BYU1"/>
<dbReference type="Gene3D" id="3.40.50.720">
    <property type="entry name" value="NAD(P)-binding Rossmann-like Domain"/>
    <property type="match status" value="1"/>
</dbReference>
<comment type="caution">
    <text evidence="5">The sequence shown here is derived from an EMBL/GenBank/DDBJ whole genome shotgun (WGS) entry which is preliminary data.</text>
</comment>
<evidence type="ECO:0000256" key="3">
    <source>
        <dbReference type="RuleBase" id="RU000363"/>
    </source>
</evidence>
<feature type="domain" description="Ketoreductase" evidence="4">
    <location>
        <begin position="4"/>
        <end position="183"/>
    </location>
</feature>
<dbReference type="PANTHER" id="PTHR44196:SF1">
    <property type="entry name" value="DEHYDROGENASE_REDUCTASE SDR FAMILY MEMBER 7B"/>
    <property type="match status" value="1"/>
</dbReference>
<reference evidence="5 6" key="1">
    <citation type="submission" date="2018-04" db="EMBL/GenBank/DDBJ databases">
        <title>Genomic Encyclopedia of Archaeal and Bacterial Type Strains, Phase II (KMG-II): from individual species to whole genera.</title>
        <authorList>
            <person name="Goeker M."/>
        </authorList>
    </citation>
    <scope>NUCLEOTIDE SEQUENCE [LARGE SCALE GENOMIC DNA]</scope>
    <source>
        <strain evidence="5 6">DSM 28823</strain>
    </source>
</reference>
<evidence type="ECO:0000313" key="5">
    <source>
        <dbReference type="EMBL" id="PTN07417.1"/>
    </source>
</evidence>
<dbReference type="PRINTS" id="PR00080">
    <property type="entry name" value="SDRFAMILY"/>
</dbReference>
<dbReference type="InterPro" id="IPR057326">
    <property type="entry name" value="KR_dom"/>
</dbReference>
<dbReference type="PRINTS" id="PR00081">
    <property type="entry name" value="GDHRDH"/>
</dbReference>
<proteinExistence type="inferred from homology"/>
<dbReference type="InterPro" id="IPR036291">
    <property type="entry name" value="NAD(P)-bd_dom_sf"/>
</dbReference>
<dbReference type="SMART" id="SM00822">
    <property type="entry name" value="PKS_KR"/>
    <property type="match status" value="1"/>
</dbReference>
<dbReference type="RefSeq" id="WP_107823303.1">
    <property type="nucleotide sequence ID" value="NZ_OY782574.1"/>
</dbReference>
<organism evidence="5 6">
    <name type="scientific">Mangrovibacterium marinum</name>
    <dbReference type="NCBI Taxonomy" id="1639118"/>
    <lineage>
        <taxon>Bacteria</taxon>
        <taxon>Pseudomonadati</taxon>
        <taxon>Bacteroidota</taxon>
        <taxon>Bacteroidia</taxon>
        <taxon>Marinilabiliales</taxon>
        <taxon>Prolixibacteraceae</taxon>
        <taxon>Mangrovibacterium</taxon>
    </lineage>
</organism>
<dbReference type="GO" id="GO:0016020">
    <property type="term" value="C:membrane"/>
    <property type="evidence" value="ECO:0007669"/>
    <property type="project" value="TreeGrafter"/>
</dbReference>
<comment type="similarity">
    <text evidence="1 3">Belongs to the short-chain dehydrogenases/reductases (SDR) family.</text>
</comment>
<dbReference type="OrthoDB" id="9786056at2"/>
<dbReference type="Pfam" id="PF00106">
    <property type="entry name" value="adh_short"/>
    <property type="match status" value="1"/>
</dbReference>
<evidence type="ECO:0000256" key="2">
    <source>
        <dbReference type="ARBA" id="ARBA00023002"/>
    </source>
</evidence>
<dbReference type="Proteomes" id="UP000243525">
    <property type="component" value="Unassembled WGS sequence"/>
</dbReference>
<evidence type="ECO:0000256" key="1">
    <source>
        <dbReference type="ARBA" id="ARBA00006484"/>
    </source>
</evidence>
<dbReference type="EMBL" id="QAAD01000017">
    <property type="protein sequence ID" value="PTN07417.1"/>
    <property type="molecule type" value="Genomic_DNA"/>
</dbReference>
<dbReference type="NCBIfam" id="NF004825">
    <property type="entry name" value="PRK06181.1"/>
    <property type="match status" value="1"/>
</dbReference>
<gene>
    <name evidence="5" type="ORF">C8N47_11710</name>
</gene>
<keyword evidence="6" id="KW-1185">Reference proteome</keyword>
<keyword evidence="2" id="KW-0560">Oxidoreductase</keyword>
<dbReference type="PROSITE" id="PS00061">
    <property type="entry name" value="ADH_SHORT"/>
    <property type="match status" value="1"/>
</dbReference>
<evidence type="ECO:0000259" key="4">
    <source>
        <dbReference type="SMART" id="SM00822"/>
    </source>
</evidence>